<evidence type="ECO:0000256" key="6">
    <source>
        <dbReference type="RuleBase" id="RU004468"/>
    </source>
</evidence>
<keyword evidence="3 6" id="KW-0326">Glycosidase</keyword>
<dbReference type="Pfam" id="PF00232">
    <property type="entry name" value="Glyco_hydro_1"/>
    <property type="match status" value="1"/>
</dbReference>
<dbReference type="Gene3D" id="3.20.20.80">
    <property type="entry name" value="Glycosidases"/>
    <property type="match status" value="1"/>
</dbReference>
<dbReference type="InterPro" id="IPR018120">
    <property type="entry name" value="Glyco_hydro_1_AS"/>
</dbReference>
<comment type="similarity">
    <text evidence="1 5">Belongs to the glycosyl hydrolase 1 family.</text>
</comment>
<evidence type="ECO:0000256" key="1">
    <source>
        <dbReference type="ARBA" id="ARBA00010838"/>
    </source>
</evidence>
<dbReference type="STRING" id="1423747.FC69_GL001750"/>
<dbReference type="PANTHER" id="PTHR10353">
    <property type="entry name" value="GLYCOSYL HYDROLASE"/>
    <property type="match status" value="1"/>
</dbReference>
<dbReference type="EMBL" id="AZEX01000051">
    <property type="protein sequence ID" value="KRL59311.1"/>
    <property type="molecule type" value="Genomic_DNA"/>
</dbReference>
<sequence length="481" mass="54408">MEYPKLAPFPTNFLWGSASAAYQIEGAYQAEGKGLSVWDQFVRIPGKTFKKTNGDVAVDHFHRYREDVALMAKAGLKAYRFSISWPRVLPTGRGTVNEAGIKFYSQLIDELLANHIEPIVTIYHWDLPQALQDEYGGWESRQIVDDFTAYAQLLFERFGDRVSHWVTLNEQNVFITHGYLTAEHPPAVMDAKRTYQANHMANLANASAIKLFHEKGYQGGIGPSFAYSPTYSLDANPVNQVAADNAEQLSADLWLDVYAWGRYPALVMTYLKNQGIAPEVTEADQALLSDPLAHPDFMGMNYYQTNTVTANSLEDGVGLTKQNTSGKKGTSQASGVPGAYKTAENPYMQQTDWDWNIDPEGLRIALRRIESRYHLPVLITENGLGAYDTLETDGEIHDTYRIAFLKAHVQAIQEAITDGVRVIGYTTWSFTDLLSWTNGYQKRYGFVYVDRDETDEKELNRYPKDSFYWYQKVIQSNGEII</sequence>
<gene>
    <name evidence="7" type="ORF">FC69_GL001750</name>
</gene>
<dbReference type="InterPro" id="IPR033132">
    <property type="entry name" value="GH_1_N_CS"/>
</dbReference>
<dbReference type="OrthoDB" id="1688691at2"/>
<dbReference type="Proteomes" id="UP000051264">
    <property type="component" value="Unassembled WGS sequence"/>
</dbReference>
<reference evidence="7 8" key="1">
    <citation type="journal article" date="2015" name="Genome Announc.">
        <title>Expanding the biotechnology potential of lactobacilli through comparative genomics of 213 strains and associated genera.</title>
        <authorList>
            <person name="Sun Z."/>
            <person name="Harris H.M."/>
            <person name="McCann A."/>
            <person name="Guo C."/>
            <person name="Argimon S."/>
            <person name="Zhang W."/>
            <person name="Yang X."/>
            <person name="Jeffery I.B."/>
            <person name="Cooney J.C."/>
            <person name="Kagawa T.F."/>
            <person name="Liu W."/>
            <person name="Song Y."/>
            <person name="Salvetti E."/>
            <person name="Wrobel A."/>
            <person name="Rasinkangas P."/>
            <person name="Parkhill J."/>
            <person name="Rea M.C."/>
            <person name="O'Sullivan O."/>
            <person name="Ritari J."/>
            <person name="Douillard F.P."/>
            <person name="Paul Ross R."/>
            <person name="Yang R."/>
            <person name="Briner A.E."/>
            <person name="Felis G.E."/>
            <person name="de Vos W.M."/>
            <person name="Barrangou R."/>
            <person name="Klaenhammer T.R."/>
            <person name="Caufield P.W."/>
            <person name="Cui Y."/>
            <person name="Zhang H."/>
            <person name="O'Toole P.W."/>
        </authorList>
    </citation>
    <scope>NUCLEOTIDE SEQUENCE [LARGE SCALE GENOMIC DNA]</scope>
    <source>
        <strain evidence="7 8">DSM 14340</strain>
    </source>
</reference>
<dbReference type="eggNOG" id="COG2723">
    <property type="taxonomic scope" value="Bacteria"/>
</dbReference>
<dbReference type="PROSITE" id="PS00653">
    <property type="entry name" value="GLYCOSYL_HYDROL_F1_2"/>
    <property type="match status" value="1"/>
</dbReference>
<feature type="active site" description="Nucleophile" evidence="4">
    <location>
        <position position="381"/>
    </location>
</feature>
<organism evidence="7 8">
    <name type="scientific">Latilactobacillus fuchuensis DSM 14340 = JCM 11249</name>
    <dbReference type="NCBI Taxonomy" id="1423747"/>
    <lineage>
        <taxon>Bacteria</taxon>
        <taxon>Bacillati</taxon>
        <taxon>Bacillota</taxon>
        <taxon>Bacilli</taxon>
        <taxon>Lactobacillales</taxon>
        <taxon>Lactobacillaceae</taxon>
        <taxon>Latilactobacillus</taxon>
    </lineage>
</organism>
<comment type="caution">
    <text evidence="7">The sequence shown here is derived from an EMBL/GenBank/DDBJ whole genome shotgun (WGS) entry which is preliminary data.</text>
</comment>
<dbReference type="InterPro" id="IPR001360">
    <property type="entry name" value="Glyco_hydro_1"/>
</dbReference>
<dbReference type="PATRIC" id="fig|1423747.3.peg.1779"/>
<dbReference type="PANTHER" id="PTHR10353:SF136">
    <property type="entry name" value="ARYL-PHOSPHO-BETA-D-GLUCOSIDASE BGLC"/>
    <property type="match status" value="1"/>
</dbReference>
<protein>
    <submittedName>
        <fullName evidence="7">Uncharacterized protein</fullName>
    </submittedName>
</protein>
<dbReference type="GO" id="GO:0005829">
    <property type="term" value="C:cytosol"/>
    <property type="evidence" value="ECO:0007669"/>
    <property type="project" value="TreeGrafter"/>
</dbReference>
<accession>A0A0R1RPY9</accession>
<evidence type="ECO:0000256" key="2">
    <source>
        <dbReference type="ARBA" id="ARBA00022801"/>
    </source>
</evidence>
<dbReference type="PROSITE" id="PS00572">
    <property type="entry name" value="GLYCOSYL_HYDROL_F1_1"/>
    <property type="match status" value="1"/>
</dbReference>
<evidence type="ECO:0000313" key="8">
    <source>
        <dbReference type="Proteomes" id="UP000051264"/>
    </source>
</evidence>
<dbReference type="FunFam" id="3.20.20.80:FF:000004">
    <property type="entry name" value="Beta-glucosidase 6-phospho-beta-glucosidase"/>
    <property type="match status" value="1"/>
</dbReference>
<dbReference type="AlphaFoldDB" id="A0A0R1RPY9"/>
<dbReference type="RefSeq" id="WP_025083588.1">
    <property type="nucleotide sequence ID" value="NZ_AZEX01000051.1"/>
</dbReference>
<evidence type="ECO:0000256" key="5">
    <source>
        <dbReference type="RuleBase" id="RU003690"/>
    </source>
</evidence>
<evidence type="ECO:0000313" key="7">
    <source>
        <dbReference type="EMBL" id="KRL59311.1"/>
    </source>
</evidence>
<dbReference type="GO" id="GO:0008422">
    <property type="term" value="F:beta-glucosidase activity"/>
    <property type="evidence" value="ECO:0007669"/>
    <property type="project" value="TreeGrafter"/>
</dbReference>
<evidence type="ECO:0000256" key="3">
    <source>
        <dbReference type="ARBA" id="ARBA00023295"/>
    </source>
</evidence>
<dbReference type="SUPFAM" id="SSF51445">
    <property type="entry name" value="(Trans)glycosidases"/>
    <property type="match status" value="1"/>
</dbReference>
<dbReference type="PRINTS" id="PR00131">
    <property type="entry name" value="GLHYDRLASE1"/>
</dbReference>
<evidence type="ECO:0000256" key="4">
    <source>
        <dbReference type="PROSITE-ProRule" id="PRU10055"/>
    </source>
</evidence>
<dbReference type="InterPro" id="IPR017853">
    <property type="entry name" value="GH"/>
</dbReference>
<dbReference type="GO" id="GO:0016052">
    <property type="term" value="P:carbohydrate catabolic process"/>
    <property type="evidence" value="ECO:0007669"/>
    <property type="project" value="TreeGrafter"/>
</dbReference>
<proteinExistence type="inferred from homology"/>
<name>A0A0R1RPY9_9LACO</name>
<keyword evidence="2 6" id="KW-0378">Hydrolase</keyword>